<keyword evidence="5" id="KW-1185">Reference proteome</keyword>
<sequence length="663" mass="73613">MSRYLGGLLILLDSSFGRLPQHSPGHVLTILWSVLRGTGLRLLLLPPHLLRLSGGLTGWREFSPKWIFQRIGKWIWQYSFLRIPPGIGGLMLRMTLQILVKRDDQSVLEFEQEFLSLAHHVPDLVRTEQSKIRRFVLGLGGKFKDKMLGTPYRSFAEAVSYAMDIESDSPAGFHPRDPGGPSQGPSKRATSTSGSGSSVGSGKSSGSSSRTRTRFRARDRRFSRGQSSGRQFGQFERSRSYHGGSSGASASQPAQYGQYQTAGCFICGQQDHFRRDCPLATQGARSTPTQTVGQSSAGGSTSSARTSSVGRASSQQGRAQRGRPVTHARLHAMTQQEGRDSPKVIVGTLFIFHQPALTLIDPGATHSFMSSRFTCFANVPSSLLIGEWYVSLPAGRALKIEWVFNGCGVMVDGFCLEANLIPLDLVEFDVILGMDFLGTHGALVDCFRKEVVFRSPGKPEITFRGERNILSSCLISAITAEKLMNKGCQAYLAHIVDTKRAVLNIEDIPVVRKFPDVFPDELPGLPPEREIDFTIELLPGTAPIYQAPYRMAPAELKELKTQLQELLDKGFIRPSVSPWGAPVLFVKKKDGTLRLCIDYRKLNKVTVKNKYPLPRIDDLFDQLRGAKVFSKIDLRTGYHQLRIRESDVPKTAFRSRYGHYEFV</sequence>
<dbReference type="GO" id="GO:0008270">
    <property type="term" value="F:zinc ion binding"/>
    <property type="evidence" value="ECO:0007669"/>
    <property type="project" value="UniProtKB-KW"/>
</dbReference>
<keyword evidence="4" id="KW-0378">Hydrolase</keyword>
<proteinExistence type="predicted"/>
<dbReference type="Gene3D" id="4.10.60.10">
    <property type="entry name" value="Zinc finger, CCHC-type"/>
    <property type="match status" value="1"/>
</dbReference>
<keyword evidence="4" id="KW-0808">Transferase</keyword>
<dbReference type="EMBL" id="PDCK01000040">
    <property type="protein sequence ID" value="PRQ45991.1"/>
    <property type="molecule type" value="Genomic_DNA"/>
</dbReference>
<dbReference type="InterPro" id="IPR000477">
    <property type="entry name" value="RT_dom"/>
</dbReference>
<dbReference type="AlphaFoldDB" id="A0A2P6RHV2"/>
<dbReference type="SUPFAM" id="SSF50630">
    <property type="entry name" value="Acid proteases"/>
    <property type="match status" value="1"/>
</dbReference>
<dbReference type="PROSITE" id="PS50158">
    <property type="entry name" value="ZF_CCHC"/>
    <property type="match status" value="1"/>
</dbReference>
<keyword evidence="4" id="KW-0548">Nucleotidyltransferase</keyword>
<dbReference type="Proteomes" id="UP000238479">
    <property type="component" value="Chromosome 2"/>
</dbReference>
<dbReference type="InterPro" id="IPR021109">
    <property type="entry name" value="Peptidase_aspartic_dom_sf"/>
</dbReference>
<dbReference type="PANTHER" id="PTHR15503:SF45">
    <property type="entry name" value="RNA-DIRECTED DNA POLYMERASE HOMOLOG"/>
    <property type="match status" value="1"/>
</dbReference>
<dbReference type="InterPro" id="IPR043502">
    <property type="entry name" value="DNA/RNA_pol_sf"/>
</dbReference>
<dbReference type="Gramene" id="PRQ45991">
    <property type="protein sequence ID" value="PRQ45991"/>
    <property type="gene ID" value="RchiOBHm_Chr2g0084311"/>
</dbReference>
<keyword evidence="1" id="KW-0862">Zinc</keyword>
<gene>
    <name evidence="4" type="ORF">RchiOBHm_Chr2g0084311</name>
</gene>
<dbReference type="InterPro" id="IPR001878">
    <property type="entry name" value="Znf_CCHC"/>
</dbReference>
<reference evidence="4 5" key="1">
    <citation type="journal article" date="2018" name="Nat. Genet.">
        <title>The Rosa genome provides new insights in the design of modern roses.</title>
        <authorList>
            <person name="Bendahmane M."/>
        </authorList>
    </citation>
    <scope>NUCLEOTIDE SEQUENCE [LARGE SCALE GENOMIC DNA]</scope>
    <source>
        <strain evidence="5">cv. Old Blush</strain>
    </source>
</reference>
<dbReference type="GO" id="GO:0016779">
    <property type="term" value="F:nucleotidyltransferase activity"/>
    <property type="evidence" value="ECO:0007669"/>
    <property type="project" value="UniProtKB-KW"/>
</dbReference>
<keyword evidence="1" id="KW-0863">Zinc-finger</keyword>
<dbReference type="Gene3D" id="3.30.70.270">
    <property type="match status" value="1"/>
</dbReference>
<dbReference type="GO" id="GO:0004523">
    <property type="term" value="F:RNA-DNA hybrid ribonuclease activity"/>
    <property type="evidence" value="ECO:0007669"/>
    <property type="project" value="UniProtKB-EC"/>
</dbReference>
<feature type="compositionally biased region" description="Low complexity" evidence="2">
    <location>
        <begin position="289"/>
        <end position="314"/>
    </location>
</feature>
<dbReference type="OMA" id="TIRMAPA"/>
<evidence type="ECO:0000256" key="1">
    <source>
        <dbReference type="PROSITE-ProRule" id="PRU00047"/>
    </source>
</evidence>
<dbReference type="SMART" id="SM00343">
    <property type="entry name" value="ZnF_C2HC"/>
    <property type="match status" value="1"/>
</dbReference>
<feature type="region of interest" description="Disordered" evidence="2">
    <location>
        <begin position="167"/>
        <end position="254"/>
    </location>
</feature>
<feature type="compositionally biased region" description="Basic residues" evidence="2">
    <location>
        <begin position="211"/>
        <end position="223"/>
    </location>
</feature>
<organism evidence="4 5">
    <name type="scientific">Rosa chinensis</name>
    <name type="common">China rose</name>
    <dbReference type="NCBI Taxonomy" id="74649"/>
    <lineage>
        <taxon>Eukaryota</taxon>
        <taxon>Viridiplantae</taxon>
        <taxon>Streptophyta</taxon>
        <taxon>Embryophyta</taxon>
        <taxon>Tracheophyta</taxon>
        <taxon>Spermatophyta</taxon>
        <taxon>Magnoliopsida</taxon>
        <taxon>eudicotyledons</taxon>
        <taxon>Gunneridae</taxon>
        <taxon>Pentapetalae</taxon>
        <taxon>rosids</taxon>
        <taxon>fabids</taxon>
        <taxon>Rosales</taxon>
        <taxon>Rosaceae</taxon>
        <taxon>Rosoideae</taxon>
        <taxon>Rosoideae incertae sedis</taxon>
        <taxon>Rosa</taxon>
    </lineage>
</organism>
<evidence type="ECO:0000313" key="4">
    <source>
        <dbReference type="EMBL" id="PRQ45991.1"/>
    </source>
</evidence>
<dbReference type="Pfam" id="PF00078">
    <property type="entry name" value="RVT_1"/>
    <property type="match status" value="1"/>
</dbReference>
<feature type="region of interest" description="Disordered" evidence="2">
    <location>
        <begin position="280"/>
        <end position="326"/>
    </location>
</feature>
<dbReference type="PANTHER" id="PTHR15503">
    <property type="entry name" value="LDOC1 RELATED"/>
    <property type="match status" value="1"/>
</dbReference>
<feature type="compositionally biased region" description="Low complexity" evidence="2">
    <location>
        <begin position="186"/>
        <end position="210"/>
    </location>
</feature>
<dbReference type="Pfam" id="PF08284">
    <property type="entry name" value="RVP_2"/>
    <property type="match status" value="1"/>
</dbReference>
<feature type="compositionally biased region" description="Low complexity" evidence="2">
    <location>
        <begin position="224"/>
        <end position="254"/>
    </location>
</feature>
<evidence type="ECO:0000256" key="2">
    <source>
        <dbReference type="SAM" id="MobiDB-lite"/>
    </source>
</evidence>
<feature type="domain" description="CCHC-type" evidence="3">
    <location>
        <begin position="264"/>
        <end position="278"/>
    </location>
</feature>
<dbReference type="Gene3D" id="2.40.70.10">
    <property type="entry name" value="Acid Proteases"/>
    <property type="match status" value="1"/>
</dbReference>
<dbReference type="InterPro" id="IPR032567">
    <property type="entry name" value="RTL1-rel"/>
</dbReference>
<protein>
    <submittedName>
        <fullName evidence="4">Putative nucleotidyltransferase, Ribonuclease H</fullName>
        <ecNumber evidence="4">2.7.7.-</ecNumber>
        <ecNumber evidence="4">3.1.26.4</ecNumber>
    </submittedName>
</protein>
<dbReference type="Gene3D" id="3.10.10.10">
    <property type="entry name" value="HIV Type 1 Reverse Transcriptase, subunit A, domain 1"/>
    <property type="match status" value="1"/>
</dbReference>
<name>A0A2P6RHV2_ROSCH</name>
<accession>A0A2P6RHV2</accession>
<comment type="caution">
    <text evidence="4">The sequence shown here is derived from an EMBL/GenBank/DDBJ whole genome shotgun (WGS) entry which is preliminary data.</text>
</comment>
<dbReference type="EC" id="3.1.26.4" evidence="4"/>
<dbReference type="CDD" id="cd01647">
    <property type="entry name" value="RT_LTR"/>
    <property type="match status" value="1"/>
</dbReference>
<dbReference type="SUPFAM" id="SSF57756">
    <property type="entry name" value="Retrovirus zinc finger-like domains"/>
    <property type="match status" value="1"/>
</dbReference>
<dbReference type="STRING" id="74649.A0A2P6RHV2"/>
<dbReference type="SUPFAM" id="SSF56672">
    <property type="entry name" value="DNA/RNA polymerases"/>
    <property type="match status" value="1"/>
</dbReference>
<keyword evidence="1" id="KW-0479">Metal-binding</keyword>
<dbReference type="InterPro" id="IPR036875">
    <property type="entry name" value="Znf_CCHC_sf"/>
</dbReference>
<evidence type="ECO:0000259" key="3">
    <source>
        <dbReference type="PROSITE" id="PS50158"/>
    </source>
</evidence>
<dbReference type="Pfam" id="PF00098">
    <property type="entry name" value="zf-CCHC"/>
    <property type="match status" value="1"/>
</dbReference>
<dbReference type="InterPro" id="IPR043128">
    <property type="entry name" value="Rev_trsase/Diguanyl_cyclase"/>
</dbReference>
<dbReference type="GO" id="GO:0003676">
    <property type="term" value="F:nucleic acid binding"/>
    <property type="evidence" value="ECO:0007669"/>
    <property type="project" value="InterPro"/>
</dbReference>
<dbReference type="EC" id="2.7.7.-" evidence="4"/>
<dbReference type="CDD" id="cd00303">
    <property type="entry name" value="retropepsin_like"/>
    <property type="match status" value="1"/>
</dbReference>
<evidence type="ECO:0000313" key="5">
    <source>
        <dbReference type="Proteomes" id="UP000238479"/>
    </source>
</evidence>